<protein>
    <submittedName>
        <fullName evidence="1">Uncharacterized protein</fullName>
    </submittedName>
</protein>
<evidence type="ECO:0000313" key="1">
    <source>
        <dbReference type="EMBL" id="CCH52378.1"/>
    </source>
</evidence>
<dbReference type="RefSeq" id="WP_009280962.1">
    <property type="nucleotide sequence ID" value="NZ_CAIT01000005.1"/>
</dbReference>
<accession>I2GEQ3</accession>
<evidence type="ECO:0000313" key="2">
    <source>
        <dbReference type="Proteomes" id="UP000009309"/>
    </source>
</evidence>
<dbReference type="EMBL" id="CAIT01000005">
    <property type="protein sequence ID" value="CCH52378.1"/>
    <property type="molecule type" value="Genomic_DNA"/>
</dbReference>
<reference evidence="1 2" key="1">
    <citation type="journal article" date="2012" name="J. Bacteriol.">
        <title>Genome Sequence of the Filamentous Bacterium Fibrisoma limi BUZ 3T.</title>
        <authorList>
            <person name="Filippini M."/>
            <person name="Qi W."/>
            <person name="Jaenicke S."/>
            <person name="Goesmann A."/>
            <person name="Smits T.H."/>
            <person name="Bagheri H.C."/>
        </authorList>
    </citation>
    <scope>NUCLEOTIDE SEQUENCE [LARGE SCALE GENOMIC DNA]</scope>
    <source>
        <strain evidence="2">BUZ 3T</strain>
    </source>
</reference>
<proteinExistence type="predicted"/>
<gene>
    <name evidence="1" type="ORF">BN8_01377</name>
</gene>
<comment type="caution">
    <text evidence="1">The sequence shown here is derived from an EMBL/GenBank/DDBJ whole genome shotgun (WGS) entry which is preliminary data.</text>
</comment>
<sequence length="155" mass="18281">MNQASKNLSDLLETYLLTVASQTIDSATPKQQADFIHLILQVGNDSSFLRPMEDADCQMSYDEESRKLRQDRRWLLEKVQGILDRNQAYMEYLQQAICQCEHYNQQRLAIWLTESARVRMETLNHRLSKSYQQLLTKRQAYHRALELGMKQLLVE</sequence>
<dbReference type="Proteomes" id="UP000009309">
    <property type="component" value="Unassembled WGS sequence"/>
</dbReference>
<name>I2GEQ3_9BACT</name>
<organism evidence="1 2">
    <name type="scientific">Fibrisoma limi BUZ 3</name>
    <dbReference type="NCBI Taxonomy" id="1185876"/>
    <lineage>
        <taxon>Bacteria</taxon>
        <taxon>Pseudomonadati</taxon>
        <taxon>Bacteroidota</taxon>
        <taxon>Cytophagia</taxon>
        <taxon>Cytophagales</taxon>
        <taxon>Spirosomataceae</taxon>
        <taxon>Fibrisoma</taxon>
    </lineage>
</organism>
<dbReference type="AlphaFoldDB" id="I2GEQ3"/>
<keyword evidence="2" id="KW-1185">Reference proteome</keyword>